<dbReference type="EMBL" id="JAPDRK010000008">
    <property type="protein sequence ID" value="KAJ9609669.1"/>
    <property type="molecule type" value="Genomic_DNA"/>
</dbReference>
<proteinExistence type="predicted"/>
<name>A0AA38XA41_9EURO</name>
<accession>A0AA38XA41</accession>
<evidence type="ECO:0000313" key="1">
    <source>
        <dbReference type="EMBL" id="KAJ9609669.1"/>
    </source>
</evidence>
<keyword evidence="2" id="KW-1185">Reference proteome</keyword>
<protein>
    <submittedName>
        <fullName evidence="1">Uncharacterized protein</fullName>
    </submittedName>
</protein>
<dbReference type="Proteomes" id="UP001172673">
    <property type="component" value="Unassembled WGS sequence"/>
</dbReference>
<reference evidence="1" key="1">
    <citation type="submission" date="2022-10" db="EMBL/GenBank/DDBJ databases">
        <title>Culturing micro-colonial fungi from biological soil crusts in the Mojave desert and describing Neophaeococcomyces mojavensis, and introducing the new genera and species Taxawa tesnikishii.</title>
        <authorList>
            <person name="Kurbessoian T."/>
            <person name="Stajich J.E."/>
        </authorList>
    </citation>
    <scope>NUCLEOTIDE SEQUENCE</scope>
    <source>
        <strain evidence="1">TK_41</strain>
    </source>
</reference>
<gene>
    <name evidence="1" type="ORF">H2200_005997</name>
</gene>
<organism evidence="1 2">
    <name type="scientific">Cladophialophora chaetospira</name>
    <dbReference type="NCBI Taxonomy" id="386627"/>
    <lineage>
        <taxon>Eukaryota</taxon>
        <taxon>Fungi</taxon>
        <taxon>Dikarya</taxon>
        <taxon>Ascomycota</taxon>
        <taxon>Pezizomycotina</taxon>
        <taxon>Eurotiomycetes</taxon>
        <taxon>Chaetothyriomycetidae</taxon>
        <taxon>Chaetothyriales</taxon>
        <taxon>Herpotrichiellaceae</taxon>
        <taxon>Cladophialophora</taxon>
    </lineage>
</organism>
<dbReference type="AlphaFoldDB" id="A0AA38XA41"/>
<evidence type="ECO:0000313" key="2">
    <source>
        <dbReference type="Proteomes" id="UP001172673"/>
    </source>
</evidence>
<sequence>MVGLRLTNNQTGAGTDAEVALQNHQQPIKEYYAKAFDSSGKFLITSAELVDNFQNVEVVVNAGGKSVVLNTNNTSKQFQGTVDAANGSILARKV</sequence>
<comment type="caution">
    <text evidence="1">The sequence shown here is derived from an EMBL/GenBank/DDBJ whole genome shotgun (WGS) entry which is preliminary data.</text>
</comment>